<dbReference type="AlphaFoldDB" id="A0A9Q3BCP3"/>
<accession>A0A9Q3BCP3</accession>
<evidence type="ECO:0000313" key="2">
    <source>
        <dbReference type="Proteomes" id="UP000765509"/>
    </source>
</evidence>
<keyword evidence="2" id="KW-1185">Reference proteome</keyword>
<dbReference type="OrthoDB" id="2513234at2759"/>
<name>A0A9Q3BCP3_9BASI</name>
<organism evidence="1 2">
    <name type="scientific">Austropuccinia psidii MF-1</name>
    <dbReference type="NCBI Taxonomy" id="1389203"/>
    <lineage>
        <taxon>Eukaryota</taxon>
        <taxon>Fungi</taxon>
        <taxon>Dikarya</taxon>
        <taxon>Basidiomycota</taxon>
        <taxon>Pucciniomycotina</taxon>
        <taxon>Pucciniomycetes</taxon>
        <taxon>Pucciniales</taxon>
        <taxon>Sphaerophragmiaceae</taxon>
        <taxon>Austropuccinia</taxon>
    </lineage>
</organism>
<sequence length="147" mass="16651">MTDTPTPTFPPVFPLLKCGRLKGTLGDPFFIKTILDQEYDPHHLRMAIAQAINAITPEMKLKVDSSNFSDWEDDMAMLFNNFLDNPEYLTTTTGRTTYGEKLCCSILTHSISDTICKSIICIRPCSTIYEHLKSQYHILTRASQVLS</sequence>
<protein>
    <submittedName>
        <fullName evidence="1">Uncharacterized protein</fullName>
    </submittedName>
</protein>
<comment type="caution">
    <text evidence="1">The sequence shown here is derived from an EMBL/GenBank/DDBJ whole genome shotgun (WGS) entry which is preliminary data.</text>
</comment>
<dbReference type="Proteomes" id="UP000765509">
    <property type="component" value="Unassembled WGS sequence"/>
</dbReference>
<reference evidence="1" key="1">
    <citation type="submission" date="2021-03" db="EMBL/GenBank/DDBJ databases">
        <title>Draft genome sequence of rust myrtle Austropuccinia psidii MF-1, a brazilian biotype.</title>
        <authorList>
            <person name="Quecine M.C."/>
            <person name="Pachon D.M.R."/>
            <person name="Bonatelli M.L."/>
            <person name="Correr F.H."/>
            <person name="Franceschini L.M."/>
            <person name="Leite T.F."/>
            <person name="Margarido G.R.A."/>
            <person name="Almeida C.A."/>
            <person name="Ferrarezi J.A."/>
            <person name="Labate C.A."/>
        </authorList>
    </citation>
    <scope>NUCLEOTIDE SEQUENCE</scope>
    <source>
        <strain evidence="1">MF-1</strain>
    </source>
</reference>
<evidence type="ECO:0000313" key="1">
    <source>
        <dbReference type="EMBL" id="MBW0462703.1"/>
    </source>
</evidence>
<gene>
    <name evidence="1" type="ORF">O181_002418</name>
</gene>
<proteinExistence type="predicted"/>
<dbReference type="EMBL" id="AVOT02000399">
    <property type="protein sequence ID" value="MBW0462703.1"/>
    <property type="molecule type" value="Genomic_DNA"/>
</dbReference>